<proteinExistence type="inferred from homology"/>
<dbReference type="GO" id="GO:0015658">
    <property type="term" value="F:branched-chain amino acid transmembrane transporter activity"/>
    <property type="evidence" value="ECO:0007669"/>
    <property type="project" value="TreeGrafter"/>
</dbReference>
<dbReference type="InterPro" id="IPR027417">
    <property type="entry name" value="P-loop_NTPase"/>
</dbReference>
<dbReference type="GO" id="GO:0015807">
    <property type="term" value="P:L-amino acid transport"/>
    <property type="evidence" value="ECO:0007669"/>
    <property type="project" value="TreeGrafter"/>
</dbReference>
<evidence type="ECO:0000256" key="2">
    <source>
        <dbReference type="ARBA" id="ARBA00022448"/>
    </source>
</evidence>
<dbReference type="GO" id="GO:0005524">
    <property type="term" value="F:ATP binding"/>
    <property type="evidence" value="ECO:0007669"/>
    <property type="project" value="UniProtKB-KW"/>
</dbReference>
<gene>
    <name evidence="8" type="ORF">E6H00_17190</name>
</gene>
<dbReference type="EMBL" id="VBAK01000174">
    <property type="protein sequence ID" value="TMI86924.1"/>
    <property type="molecule type" value="Genomic_DNA"/>
</dbReference>
<evidence type="ECO:0000256" key="3">
    <source>
        <dbReference type="ARBA" id="ARBA00022741"/>
    </source>
</evidence>
<evidence type="ECO:0000256" key="6">
    <source>
        <dbReference type="SAM" id="MobiDB-lite"/>
    </source>
</evidence>
<evidence type="ECO:0000256" key="5">
    <source>
        <dbReference type="ARBA" id="ARBA00022970"/>
    </source>
</evidence>
<dbReference type="Pfam" id="PF00005">
    <property type="entry name" value="ABC_tran"/>
    <property type="match status" value="1"/>
</dbReference>
<reference evidence="8 9" key="1">
    <citation type="journal article" date="2019" name="Nat. Microbiol.">
        <title>Mediterranean grassland soil C-N compound turnover is dependent on rainfall and depth, and is mediated by genomically divergent microorganisms.</title>
        <authorList>
            <person name="Diamond S."/>
            <person name="Andeer P.F."/>
            <person name="Li Z."/>
            <person name="Crits-Christoph A."/>
            <person name="Burstein D."/>
            <person name="Anantharaman K."/>
            <person name="Lane K.R."/>
            <person name="Thomas B.C."/>
            <person name="Pan C."/>
            <person name="Northen T.R."/>
            <person name="Banfield J.F."/>
        </authorList>
    </citation>
    <scope>NUCLEOTIDE SEQUENCE [LARGE SCALE GENOMIC DNA]</scope>
    <source>
        <strain evidence="8">NP_3</strain>
    </source>
</reference>
<dbReference type="PROSITE" id="PS50893">
    <property type="entry name" value="ABC_TRANSPORTER_2"/>
    <property type="match status" value="1"/>
</dbReference>
<keyword evidence="4 8" id="KW-0067">ATP-binding</keyword>
<evidence type="ECO:0000259" key="7">
    <source>
        <dbReference type="PROSITE" id="PS50893"/>
    </source>
</evidence>
<dbReference type="InterPro" id="IPR052156">
    <property type="entry name" value="BCAA_Transport_ATP-bd_LivF"/>
</dbReference>
<feature type="region of interest" description="Disordered" evidence="6">
    <location>
        <begin position="1"/>
        <end position="25"/>
    </location>
</feature>
<dbReference type="InterPro" id="IPR003439">
    <property type="entry name" value="ABC_transporter-like_ATP-bd"/>
</dbReference>
<evidence type="ECO:0000256" key="1">
    <source>
        <dbReference type="ARBA" id="ARBA00005417"/>
    </source>
</evidence>
<keyword evidence="5" id="KW-0029">Amino-acid transport</keyword>
<protein>
    <submittedName>
        <fullName evidence="8">ABC transporter ATP-binding protein</fullName>
    </submittedName>
</protein>
<dbReference type="AlphaFoldDB" id="A0A537JTY7"/>
<keyword evidence="3" id="KW-0547">Nucleotide-binding</keyword>
<accession>A0A537JTY7</accession>
<comment type="caution">
    <text evidence="8">The sequence shown here is derived from an EMBL/GenBank/DDBJ whole genome shotgun (WGS) entry which is preliminary data.</text>
</comment>
<name>A0A537JTY7_9BACT</name>
<dbReference type="SMART" id="SM00382">
    <property type="entry name" value="AAA"/>
    <property type="match status" value="1"/>
</dbReference>
<dbReference type="PROSITE" id="PS00211">
    <property type="entry name" value="ABC_TRANSPORTER_1"/>
    <property type="match status" value="1"/>
</dbReference>
<dbReference type="GO" id="GO:0016887">
    <property type="term" value="F:ATP hydrolysis activity"/>
    <property type="evidence" value="ECO:0007669"/>
    <property type="project" value="InterPro"/>
</dbReference>
<evidence type="ECO:0000313" key="9">
    <source>
        <dbReference type="Proteomes" id="UP000318509"/>
    </source>
</evidence>
<sequence length="291" mass="30921">MTGPETAAPGPAARAGTSAAATASGGPERGALLVNNIEVVYHDVIQVLKGVSLGVPGGRIVALLGTNGAGKTTTLRAISGLLGTEDGRIRDGAITYAGARIDGLPPELIVRRGIVQVLEGRRVFKHLTVEENLRVGAAAAPGGFEAGRDLVYAYFPLLGRHARRLAGYLSGGEQQMIAIGRALVARARLLLLDEPSLGLSPMLVAEIFGIVRRLRDERGITILLVEQNARQALAIADSGYVMEGGKIVMEGTAPQLAGNPDVKEFYLGLTEAGSRRGYGQFKYYRRRKRWL</sequence>
<dbReference type="PANTHER" id="PTHR43820">
    <property type="entry name" value="HIGH-AFFINITY BRANCHED-CHAIN AMINO ACID TRANSPORT ATP-BINDING PROTEIN LIVF"/>
    <property type="match status" value="1"/>
</dbReference>
<feature type="domain" description="ABC transporter" evidence="7">
    <location>
        <begin position="32"/>
        <end position="269"/>
    </location>
</feature>
<dbReference type="PANTHER" id="PTHR43820:SF8">
    <property type="entry name" value="ABC TRANSPORTER SUBSTRATE-BINDING PROTEIN"/>
    <property type="match status" value="1"/>
</dbReference>
<evidence type="ECO:0000313" key="8">
    <source>
        <dbReference type="EMBL" id="TMI86924.1"/>
    </source>
</evidence>
<dbReference type="Proteomes" id="UP000318509">
    <property type="component" value="Unassembled WGS sequence"/>
</dbReference>
<dbReference type="CDD" id="cd03224">
    <property type="entry name" value="ABC_TM1139_LivF_branched"/>
    <property type="match status" value="1"/>
</dbReference>
<organism evidence="8 9">
    <name type="scientific">Candidatus Segetimicrobium genomatis</name>
    <dbReference type="NCBI Taxonomy" id="2569760"/>
    <lineage>
        <taxon>Bacteria</taxon>
        <taxon>Bacillati</taxon>
        <taxon>Candidatus Sysuimicrobiota</taxon>
        <taxon>Candidatus Sysuimicrobiia</taxon>
        <taxon>Candidatus Sysuimicrobiales</taxon>
        <taxon>Candidatus Segetimicrobiaceae</taxon>
        <taxon>Candidatus Segetimicrobium</taxon>
    </lineage>
</organism>
<evidence type="ECO:0000256" key="4">
    <source>
        <dbReference type="ARBA" id="ARBA00022840"/>
    </source>
</evidence>
<dbReference type="InterPro" id="IPR003593">
    <property type="entry name" value="AAA+_ATPase"/>
</dbReference>
<comment type="similarity">
    <text evidence="1">Belongs to the ABC transporter superfamily.</text>
</comment>
<dbReference type="InterPro" id="IPR017871">
    <property type="entry name" value="ABC_transporter-like_CS"/>
</dbReference>
<dbReference type="SUPFAM" id="SSF52540">
    <property type="entry name" value="P-loop containing nucleoside triphosphate hydrolases"/>
    <property type="match status" value="1"/>
</dbReference>
<dbReference type="Gene3D" id="3.40.50.300">
    <property type="entry name" value="P-loop containing nucleotide triphosphate hydrolases"/>
    <property type="match status" value="1"/>
</dbReference>
<keyword evidence="2" id="KW-0813">Transport</keyword>